<proteinExistence type="predicted"/>
<feature type="transmembrane region" description="Helical" evidence="1">
    <location>
        <begin position="59"/>
        <end position="80"/>
    </location>
</feature>
<accession>A0A1C5JNP2</accession>
<dbReference type="Pfam" id="PF13360">
    <property type="entry name" value="PQQ_2"/>
    <property type="match status" value="2"/>
</dbReference>
<keyword evidence="4" id="KW-1185">Reference proteome</keyword>
<keyword evidence="1" id="KW-1133">Transmembrane helix</keyword>
<dbReference type="SUPFAM" id="SSF50998">
    <property type="entry name" value="Quinoprotein alcohol dehydrogenase-like"/>
    <property type="match status" value="1"/>
</dbReference>
<keyword evidence="1" id="KW-0812">Transmembrane</keyword>
<dbReference type="PANTHER" id="PTHR34512">
    <property type="entry name" value="CELL SURFACE PROTEIN"/>
    <property type="match status" value="1"/>
</dbReference>
<sequence>MAHPDRQEQRSPARCAEHWWLVGSLLVACVGGCLAWPGSRFGALLGTDWLDAVEQGFEGQMPWVAFGPLVFTLFVGLLTLRRRGRNPRRRGSVLGLLVVAALLTSGTGCSATSDSRSGDGPATVAAFDVETGRPVWVAELEAANGASTPAFGADLVLVQTGRSYESPAGRLVALDPRSGRQLWYVATEGGTCGGADALGDPPMIADGVVVVPAPDGYIQGINARDGSERWRTRVAGAPAAIADGVVLVGTQTAYAGLDLATGAQRWTQSVPEAAWGDWRPGGRAFVLGAGSTFVVELATAGGFSVAALDAGSGRELWRDAVGSVDSTARRYFTDGVDTLAALQGGPMDSPHGQATRLVGRDLRSGKPLWATEDLPPNEDDLPQTGIAADGGRVFYASASGRLVALDARSGAERWTASYRTGKDLFVPRLMVGEDAVVVRQGTQLSVFEAATGAQRWSTRLDSSADPETTAATGKGLVLVPRSSQPCMPPVAGGMGPA</sequence>
<evidence type="ECO:0000259" key="2">
    <source>
        <dbReference type="Pfam" id="PF13360"/>
    </source>
</evidence>
<feature type="domain" description="Pyrrolo-quinoline quinone repeat" evidence="2">
    <location>
        <begin position="123"/>
        <end position="272"/>
    </location>
</feature>
<gene>
    <name evidence="3" type="ORF">GA0070613_5029</name>
</gene>
<feature type="transmembrane region" description="Helical" evidence="1">
    <location>
        <begin position="20"/>
        <end position="39"/>
    </location>
</feature>
<dbReference type="InterPro" id="IPR011047">
    <property type="entry name" value="Quinoprotein_ADH-like_sf"/>
</dbReference>
<evidence type="ECO:0000256" key="1">
    <source>
        <dbReference type="SAM" id="Phobius"/>
    </source>
</evidence>
<feature type="domain" description="Pyrrolo-quinoline quinone repeat" evidence="2">
    <location>
        <begin position="361"/>
        <end position="464"/>
    </location>
</feature>
<dbReference type="Gene3D" id="2.130.10.10">
    <property type="entry name" value="YVTN repeat-like/Quinoprotein amine dehydrogenase"/>
    <property type="match status" value="2"/>
</dbReference>
<dbReference type="InterPro" id="IPR015943">
    <property type="entry name" value="WD40/YVTN_repeat-like_dom_sf"/>
</dbReference>
<dbReference type="EMBL" id="LT607754">
    <property type="protein sequence ID" value="SCG72137.1"/>
    <property type="molecule type" value="Genomic_DNA"/>
</dbReference>
<dbReference type="InterPro" id="IPR002372">
    <property type="entry name" value="PQQ_rpt_dom"/>
</dbReference>
<feature type="transmembrane region" description="Helical" evidence="1">
    <location>
        <begin position="92"/>
        <end position="113"/>
    </location>
</feature>
<dbReference type="InterPro" id="IPR018391">
    <property type="entry name" value="PQQ_b-propeller_rpt"/>
</dbReference>
<dbReference type="SMART" id="SM00564">
    <property type="entry name" value="PQQ"/>
    <property type="match status" value="5"/>
</dbReference>
<keyword evidence="1" id="KW-0472">Membrane</keyword>
<evidence type="ECO:0000313" key="4">
    <source>
        <dbReference type="Proteomes" id="UP000198221"/>
    </source>
</evidence>
<dbReference type="AlphaFoldDB" id="A0A1C5JNP2"/>
<reference evidence="4" key="1">
    <citation type="submission" date="2016-06" db="EMBL/GenBank/DDBJ databases">
        <authorList>
            <person name="Varghese N."/>
            <person name="Submissions Spin"/>
        </authorList>
    </citation>
    <scope>NUCLEOTIDE SEQUENCE [LARGE SCALE GENOMIC DNA]</scope>
    <source>
        <strain evidence="4">DSM 43819</strain>
    </source>
</reference>
<organism evidence="3 4">
    <name type="scientific">Micromonospora inositola</name>
    <dbReference type="NCBI Taxonomy" id="47865"/>
    <lineage>
        <taxon>Bacteria</taxon>
        <taxon>Bacillati</taxon>
        <taxon>Actinomycetota</taxon>
        <taxon>Actinomycetes</taxon>
        <taxon>Micromonosporales</taxon>
        <taxon>Micromonosporaceae</taxon>
        <taxon>Micromonospora</taxon>
    </lineage>
</organism>
<name>A0A1C5JNP2_9ACTN</name>
<dbReference type="PROSITE" id="PS51257">
    <property type="entry name" value="PROKAR_LIPOPROTEIN"/>
    <property type="match status" value="1"/>
</dbReference>
<dbReference type="Proteomes" id="UP000198221">
    <property type="component" value="Chromosome I"/>
</dbReference>
<dbReference type="PANTHER" id="PTHR34512:SF30">
    <property type="entry name" value="OUTER MEMBRANE PROTEIN ASSEMBLY FACTOR BAMB"/>
    <property type="match status" value="1"/>
</dbReference>
<protein>
    <submittedName>
        <fullName evidence="3">Outer membrane protein assembly factor BamB, contains PQQ-like beta-propeller repeat</fullName>
    </submittedName>
</protein>
<evidence type="ECO:0000313" key="3">
    <source>
        <dbReference type="EMBL" id="SCG72137.1"/>
    </source>
</evidence>